<comment type="caution">
    <text evidence="1">The sequence shown here is derived from an EMBL/GenBank/DDBJ whole genome shotgun (WGS) entry which is preliminary data.</text>
</comment>
<gene>
    <name evidence="1" type="ORF">EP867_15940</name>
</gene>
<evidence type="ECO:0000313" key="2">
    <source>
        <dbReference type="Proteomes" id="UP000287168"/>
    </source>
</evidence>
<dbReference type="OrthoDB" id="7724038at2"/>
<reference evidence="1 2" key="1">
    <citation type="journal article" date="2015" name="Int. J. Syst. Evol. Microbiol.">
        <title>Gemmobacter intermedius sp. nov., isolated from a white stork (Ciconia ciconia).</title>
        <authorList>
            <person name="Kampfer P."/>
            <person name="Jerzak L."/>
            <person name="Wilharm G."/>
            <person name="Golke J."/>
            <person name="Busse H.J."/>
            <person name="Glaeser S.P."/>
        </authorList>
    </citation>
    <scope>NUCLEOTIDE SEQUENCE [LARGE SCALE GENOMIC DNA]</scope>
    <source>
        <strain evidence="1 2">119/4</strain>
    </source>
</reference>
<keyword evidence="2" id="KW-1185">Reference proteome</keyword>
<dbReference type="AlphaFoldDB" id="A0A3S3WHC9"/>
<dbReference type="RefSeq" id="WP_128490467.1">
    <property type="nucleotide sequence ID" value="NZ_JBHLXB010000068.1"/>
</dbReference>
<dbReference type="Proteomes" id="UP000287168">
    <property type="component" value="Unassembled WGS sequence"/>
</dbReference>
<organism evidence="1 2">
    <name type="scientific">Falsigemmobacter intermedius</name>
    <dbReference type="NCBI Taxonomy" id="1553448"/>
    <lineage>
        <taxon>Bacteria</taxon>
        <taxon>Pseudomonadati</taxon>
        <taxon>Pseudomonadota</taxon>
        <taxon>Alphaproteobacteria</taxon>
        <taxon>Rhodobacterales</taxon>
        <taxon>Paracoccaceae</taxon>
        <taxon>Falsigemmobacter</taxon>
    </lineage>
</organism>
<accession>A0A3S3WHC9</accession>
<protein>
    <recommendedName>
        <fullName evidence="3">TnsA endonuclease N-terminal domain-containing protein</fullName>
    </recommendedName>
</protein>
<evidence type="ECO:0000313" key="1">
    <source>
        <dbReference type="EMBL" id="RWY38499.1"/>
    </source>
</evidence>
<sequence>MSEGIKDHDEWAYGLPKLERAPVIELPELGHILPFDGVRNPSGRSASSHKSFFTYRTEANGWVPRLGMTESAAELAVALEALLDPNLYDLKFQPLTVTYLDENGVSRRYTHDLLLVFRDGHRRLVFVRNEASLLKPLTERAIEAIAAATPNHAADDLIIVNASDYTRQRRENLFRLHHISWERDAEADQVVMDILEFRQGDVFIAELIRSAATISPDRAFRACLRAIARGELLANLDNVISELSKVQRA</sequence>
<dbReference type="EMBL" id="SBLC01000034">
    <property type="protein sequence ID" value="RWY38499.1"/>
    <property type="molecule type" value="Genomic_DNA"/>
</dbReference>
<name>A0A3S3WHC9_9RHOB</name>
<evidence type="ECO:0008006" key="3">
    <source>
        <dbReference type="Google" id="ProtNLM"/>
    </source>
</evidence>
<proteinExistence type="predicted"/>